<dbReference type="GO" id="GO:0008483">
    <property type="term" value="F:transaminase activity"/>
    <property type="evidence" value="ECO:0007669"/>
    <property type="project" value="TreeGrafter"/>
</dbReference>
<dbReference type="CDD" id="cd00616">
    <property type="entry name" value="AHBA_syn"/>
    <property type="match status" value="1"/>
</dbReference>
<dbReference type="Proteomes" id="UP000184012">
    <property type="component" value="Unassembled WGS sequence"/>
</dbReference>
<comment type="similarity">
    <text evidence="3">Belongs to the DegT/DnrJ/EryC1 family.</text>
</comment>
<evidence type="ECO:0000256" key="2">
    <source>
        <dbReference type="PIRSR" id="PIRSR000390-2"/>
    </source>
</evidence>
<keyword evidence="2 3" id="KW-0663">Pyridoxal phosphate</keyword>
<evidence type="ECO:0000313" key="4">
    <source>
        <dbReference type="EMBL" id="SHM07859.1"/>
    </source>
</evidence>
<gene>
    <name evidence="4" type="ORF">SAMN04515649_11113</name>
</gene>
<dbReference type="InterPro" id="IPR015422">
    <property type="entry name" value="PyrdxlP-dep_Trfase_small"/>
</dbReference>
<dbReference type="InterPro" id="IPR015421">
    <property type="entry name" value="PyrdxlP-dep_Trfase_major"/>
</dbReference>
<sequence>MERNKRIYGNELKYLEEVLKSEFRSSEGSTMMTRFEKAFAEKLKHKYAISFINGTQTMHAVLEAIGVGPGDEVIVPPLTMASTTFPVLQAGATPVFADVDMNTFLIDPHSIEKNITERTKAIIPVSLYGLAPDYDAIMKIADKNNLFVLEDNAECMLGKYKGRMVGSFGQASSYSFQSSKHITSGEGGMIVTDDLELAEKIRRVSSLGYAGVGANKGKISKRDIQSPDYCRHVSLGWNYRMPELCAAVALAQLEKVEELVQKRIEAANLLLESIKACDWLTPQYVPERIEHTYWTLVARIDRQDITWYDFRDKFMEYGGDGIYSAWQLTYLEPMFQELAFLGREKYLTQKEYTKGLCPNAERLQSRLLQFKTNYWDIEGVKMQADYLEKTIKFFSK</sequence>
<dbReference type="PIRSF" id="PIRSF000390">
    <property type="entry name" value="PLP_StrS"/>
    <property type="match status" value="1"/>
</dbReference>
<dbReference type="GO" id="GO:0030170">
    <property type="term" value="F:pyridoxal phosphate binding"/>
    <property type="evidence" value="ECO:0007669"/>
    <property type="project" value="TreeGrafter"/>
</dbReference>
<organism evidence="4 5">
    <name type="scientific">Eubacterium callanderi</name>
    <dbReference type="NCBI Taxonomy" id="53442"/>
    <lineage>
        <taxon>Bacteria</taxon>
        <taxon>Bacillati</taxon>
        <taxon>Bacillota</taxon>
        <taxon>Clostridia</taxon>
        <taxon>Eubacteriales</taxon>
        <taxon>Eubacteriaceae</taxon>
        <taxon>Eubacterium</taxon>
    </lineage>
</organism>
<dbReference type="Gene3D" id="3.40.640.10">
    <property type="entry name" value="Type I PLP-dependent aspartate aminotransferase-like (Major domain)"/>
    <property type="match status" value="1"/>
</dbReference>
<feature type="modified residue" description="N6-(pyridoxal phosphate)lysine" evidence="2">
    <location>
        <position position="180"/>
    </location>
</feature>
<dbReference type="Gene3D" id="3.90.1150.10">
    <property type="entry name" value="Aspartate Aminotransferase, domain 1"/>
    <property type="match status" value="1"/>
</dbReference>
<dbReference type="SUPFAM" id="SSF53383">
    <property type="entry name" value="PLP-dependent transferases"/>
    <property type="match status" value="1"/>
</dbReference>
<dbReference type="Pfam" id="PF01041">
    <property type="entry name" value="DegT_DnrJ_EryC1"/>
    <property type="match status" value="1"/>
</dbReference>
<dbReference type="GO" id="GO:0000271">
    <property type="term" value="P:polysaccharide biosynthetic process"/>
    <property type="evidence" value="ECO:0007669"/>
    <property type="project" value="TreeGrafter"/>
</dbReference>
<dbReference type="PANTHER" id="PTHR30244:SF34">
    <property type="entry name" value="DTDP-4-AMINO-4,6-DIDEOXYGALACTOSE TRANSAMINASE"/>
    <property type="match status" value="1"/>
</dbReference>
<feature type="active site" description="Proton acceptor" evidence="1">
    <location>
        <position position="180"/>
    </location>
</feature>
<dbReference type="InterPro" id="IPR000653">
    <property type="entry name" value="DegT/StrS_aminotransferase"/>
</dbReference>
<comment type="caution">
    <text evidence="4">The sequence shown here is derived from an EMBL/GenBank/DDBJ whole genome shotgun (WGS) entry which is preliminary data.</text>
</comment>
<evidence type="ECO:0000313" key="5">
    <source>
        <dbReference type="Proteomes" id="UP000184012"/>
    </source>
</evidence>
<dbReference type="AlphaFoldDB" id="A0AB74F2J4"/>
<dbReference type="PANTHER" id="PTHR30244">
    <property type="entry name" value="TRANSAMINASE"/>
    <property type="match status" value="1"/>
</dbReference>
<evidence type="ECO:0000256" key="1">
    <source>
        <dbReference type="PIRSR" id="PIRSR000390-1"/>
    </source>
</evidence>
<dbReference type="EMBL" id="FRBP01000011">
    <property type="protein sequence ID" value="SHM07859.1"/>
    <property type="molecule type" value="Genomic_DNA"/>
</dbReference>
<dbReference type="GeneID" id="68363723"/>
<protein>
    <submittedName>
        <fullName evidence="4">Perosamine synthetase</fullName>
    </submittedName>
</protein>
<name>A0AB74F2J4_9FIRM</name>
<dbReference type="RefSeq" id="WP_013380986.1">
    <property type="nucleotide sequence ID" value="NC_014624.2"/>
</dbReference>
<accession>A0AB74F2J4</accession>
<evidence type="ECO:0000256" key="3">
    <source>
        <dbReference type="RuleBase" id="RU004508"/>
    </source>
</evidence>
<reference evidence="4 5" key="1">
    <citation type="submission" date="2016-11" db="EMBL/GenBank/DDBJ databases">
        <authorList>
            <person name="Varghese N."/>
            <person name="Submissions S."/>
        </authorList>
    </citation>
    <scope>NUCLEOTIDE SEQUENCE [LARGE SCALE GENOMIC DNA]</scope>
    <source>
        <strain evidence="4 5">FD</strain>
    </source>
</reference>
<proteinExistence type="inferred from homology"/>
<dbReference type="InterPro" id="IPR015424">
    <property type="entry name" value="PyrdxlP-dep_Trfase"/>
</dbReference>